<name>A0A383CDY1_9ZZZZ</name>
<protein>
    <submittedName>
        <fullName evidence="1">Uncharacterized protein</fullName>
    </submittedName>
</protein>
<dbReference type="EMBL" id="UINC01208050">
    <property type="protein sequence ID" value="SVE30412.1"/>
    <property type="molecule type" value="Genomic_DNA"/>
</dbReference>
<proteinExistence type="predicted"/>
<dbReference type="AlphaFoldDB" id="A0A383CDY1"/>
<dbReference type="SUPFAM" id="SSF53383">
    <property type="entry name" value="PLP-dependent transferases"/>
    <property type="match status" value="1"/>
</dbReference>
<accession>A0A383CDY1</accession>
<evidence type="ECO:0000313" key="1">
    <source>
        <dbReference type="EMBL" id="SVE30412.1"/>
    </source>
</evidence>
<dbReference type="Gene3D" id="3.90.1150.10">
    <property type="entry name" value="Aspartate Aminotransferase, domain 1"/>
    <property type="match status" value="1"/>
</dbReference>
<feature type="non-terminal residue" evidence="1">
    <location>
        <position position="1"/>
    </location>
</feature>
<dbReference type="InterPro" id="IPR015424">
    <property type="entry name" value="PyrdxlP-dep_Trfase"/>
</dbReference>
<reference evidence="1" key="1">
    <citation type="submission" date="2018-05" db="EMBL/GenBank/DDBJ databases">
        <authorList>
            <person name="Lanie J.A."/>
            <person name="Ng W.-L."/>
            <person name="Kazmierczak K.M."/>
            <person name="Andrzejewski T.M."/>
            <person name="Davidsen T.M."/>
            <person name="Wayne K.J."/>
            <person name="Tettelin H."/>
            <person name="Glass J.I."/>
            <person name="Rusch D."/>
            <person name="Podicherti R."/>
            <person name="Tsui H.-C.T."/>
            <person name="Winkler M.E."/>
        </authorList>
    </citation>
    <scope>NUCLEOTIDE SEQUENCE</scope>
</reference>
<gene>
    <name evidence="1" type="ORF">METZ01_LOCUS483266</name>
</gene>
<dbReference type="InterPro" id="IPR015422">
    <property type="entry name" value="PyrdxlP-dep_Trfase_small"/>
</dbReference>
<organism evidence="1">
    <name type="scientific">marine metagenome</name>
    <dbReference type="NCBI Taxonomy" id="408172"/>
    <lineage>
        <taxon>unclassified sequences</taxon>
        <taxon>metagenomes</taxon>
        <taxon>ecological metagenomes</taxon>
    </lineage>
</organism>
<sequence>NSDQRDNLIKLIAEEGALMLGSGNRSIRFRPHLNINQDEIDTGVSMIRKALGRL</sequence>